<dbReference type="Pfam" id="PF08874">
    <property type="entry name" value="DUF1835"/>
    <property type="match status" value="1"/>
</dbReference>
<dbReference type="EMBL" id="JACIGK010000002">
    <property type="protein sequence ID" value="MBB4264814.1"/>
    <property type="molecule type" value="Genomic_DNA"/>
</dbReference>
<keyword evidence="3" id="KW-1185">Reference proteome</keyword>
<evidence type="ECO:0000313" key="3">
    <source>
        <dbReference type="Proteomes" id="UP000554286"/>
    </source>
</evidence>
<dbReference type="InterPro" id="IPR014973">
    <property type="entry name" value="DUF1835"/>
</dbReference>
<proteinExistence type="predicted"/>
<evidence type="ECO:0000313" key="2">
    <source>
        <dbReference type="EMBL" id="MBB4264814.1"/>
    </source>
</evidence>
<dbReference type="AlphaFoldDB" id="A0A7W6W8F7"/>
<reference evidence="2 3" key="1">
    <citation type="submission" date="2020-08" db="EMBL/GenBank/DDBJ databases">
        <title>Genome sequencing of Purple Non-Sulfur Bacteria from various extreme environments.</title>
        <authorList>
            <person name="Mayer M."/>
        </authorList>
    </citation>
    <scope>NUCLEOTIDE SEQUENCE [LARGE SCALE GENOMIC DNA]</scope>
    <source>
        <strain evidence="2 3">JA131</strain>
    </source>
</reference>
<gene>
    <name evidence="2" type="ORF">GGD89_000421</name>
</gene>
<organism evidence="2 3">
    <name type="scientific">Roseospira visakhapatnamensis</name>
    <dbReference type="NCBI Taxonomy" id="390880"/>
    <lineage>
        <taxon>Bacteria</taxon>
        <taxon>Pseudomonadati</taxon>
        <taxon>Pseudomonadota</taxon>
        <taxon>Alphaproteobacteria</taxon>
        <taxon>Rhodospirillales</taxon>
        <taxon>Rhodospirillaceae</taxon>
        <taxon>Roseospira</taxon>
    </lineage>
</organism>
<dbReference type="Proteomes" id="UP000554286">
    <property type="component" value="Unassembled WGS sequence"/>
</dbReference>
<protein>
    <recommendedName>
        <fullName evidence="1">DUF1835 domain-containing protein</fullName>
    </recommendedName>
</protein>
<name>A0A7W6W8F7_9PROT</name>
<dbReference type="RefSeq" id="WP_184042445.1">
    <property type="nucleotide sequence ID" value="NZ_JACIGK010000002.1"/>
</dbReference>
<comment type="caution">
    <text evidence="2">The sequence shown here is derived from an EMBL/GenBank/DDBJ whole genome shotgun (WGS) entry which is preliminary data.</text>
</comment>
<feature type="domain" description="DUF1835" evidence="1">
    <location>
        <begin position="40"/>
        <end position="140"/>
    </location>
</feature>
<accession>A0A7W6W8F7</accession>
<evidence type="ECO:0000259" key="1">
    <source>
        <dbReference type="Pfam" id="PF08874"/>
    </source>
</evidence>
<sequence length="368" mass="39211">MSSAPYGIVSLATAGGARARSGPRRAAPDGDRSTLHVRCGSDIRDALATLGFQGDFLEVADPLVQGPVPATRSARAYQDTRATFIADAYGMPPTEARARMAGEAAGLAAEDRYARVVLWFEHDAYDQLILARVLDSLHGARGLAERVALVLYDPARDGAVVGRVRGLGELTPERLRLLWNRRRAVTPTLTAQGRRVWDALRRPEPRALARLARGPVPGLPTMSPALTRWLQDLPWVGDGLGVTERGILRALAARDGAAATGALFRAYLETDDQPTLGDAMFVAVILGLTRGPAPAVVRTDEGGPERRATWAMTDTGRRLLDGAADWAALGGLDRWMGGLRLLSPAPAWRWDADAGAPVPVSGAGSPLT</sequence>